<dbReference type="WBParaSite" id="nRc.2.0.1.t44264-RA">
    <property type="protein sequence ID" value="nRc.2.0.1.t44264-RA"/>
    <property type="gene ID" value="nRc.2.0.1.g44264"/>
</dbReference>
<keyword evidence="3 5" id="KW-1133">Transmembrane helix</keyword>
<protein>
    <submittedName>
        <fullName evidence="7">Fukutin</fullName>
    </submittedName>
</protein>
<dbReference type="AlphaFoldDB" id="A0A915L3C4"/>
<proteinExistence type="predicted"/>
<evidence type="ECO:0000256" key="4">
    <source>
        <dbReference type="ARBA" id="ARBA00023136"/>
    </source>
</evidence>
<dbReference type="GO" id="GO:0016020">
    <property type="term" value="C:membrane"/>
    <property type="evidence" value="ECO:0007669"/>
    <property type="project" value="UniProtKB-SubCell"/>
</dbReference>
<dbReference type="PANTHER" id="PTHR15407:SF28">
    <property type="entry name" value="RIBITOL-5-PHOSPHATE TRANSFERASE FKTN"/>
    <property type="match status" value="1"/>
</dbReference>
<organism evidence="6 7">
    <name type="scientific">Romanomermis culicivorax</name>
    <name type="common">Nematode worm</name>
    <dbReference type="NCBI Taxonomy" id="13658"/>
    <lineage>
        <taxon>Eukaryota</taxon>
        <taxon>Metazoa</taxon>
        <taxon>Ecdysozoa</taxon>
        <taxon>Nematoda</taxon>
        <taxon>Enoplea</taxon>
        <taxon>Dorylaimia</taxon>
        <taxon>Mermithida</taxon>
        <taxon>Mermithoidea</taxon>
        <taxon>Mermithidae</taxon>
        <taxon>Romanomermis</taxon>
    </lineage>
</organism>
<comment type="subcellular location">
    <subcellularLocation>
        <location evidence="1">Membrane</location>
        <topology evidence="1">Single-pass membrane protein</topology>
    </subcellularLocation>
</comment>
<evidence type="ECO:0000313" key="7">
    <source>
        <dbReference type="WBParaSite" id="nRc.2.0.1.t44264-RA"/>
    </source>
</evidence>
<dbReference type="InterPro" id="IPR009644">
    <property type="entry name" value="FKTN/MNN4/W02B3.4-1"/>
</dbReference>
<dbReference type="Proteomes" id="UP000887565">
    <property type="component" value="Unplaced"/>
</dbReference>
<evidence type="ECO:0000256" key="3">
    <source>
        <dbReference type="ARBA" id="ARBA00022989"/>
    </source>
</evidence>
<keyword evidence="6" id="KW-1185">Reference proteome</keyword>
<sequence>MKEITSRRLKVGDRAMFLHLPRRFCAIIFTVCIIFTIALLFMSGNYLPKSFWTSRPHRIINDENSSFQRKDDGMNDSASILRLLRAFSIVHNNPLFLLDSKALNCTSNDFNRCLRVLFLSNHRNIEKALSYDRHYKIENYANGYHLTKNENDSSGFVLIRIEERQNYWFLHGIPEINLHAFALLRPPKIKTIEIENGLAKLSFADEPIDKFSRRLRESRFLECNRTIAESMKLKFAEQYNAAPVISDNFLSGLAYFRDTLLKVNVTAFLSGGTLLGWYRDCGIIPHTTDMDFAAFATDYNEQIEPTLNKDKILKLYWRLGKANDSLEFSVYYGSTKLDLFFLYKMPDSNQSWVGGMIVGSRTKLRLRSLIIILLHKWTYPRLDELCTADLKGHLFHVPCNVEAILESDYGPEWYVPHHTKDFVWHKSHRNVHQAGHWRKEEWSEVYRLYDIH</sequence>
<evidence type="ECO:0000256" key="5">
    <source>
        <dbReference type="SAM" id="Phobius"/>
    </source>
</evidence>
<evidence type="ECO:0000256" key="2">
    <source>
        <dbReference type="ARBA" id="ARBA00022692"/>
    </source>
</evidence>
<dbReference type="PANTHER" id="PTHR15407">
    <property type="entry name" value="FUKUTIN-RELATED"/>
    <property type="match status" value="1"/>
</dbReference>
<keyword evidence="4 5" id="KW-0472">Membrane</keyword>
<feature type="transmembrane region" description="Helical" evidence="5">
    <location>
        <begin position="24"/>
        <end position="47"/>
    </location>
</feature>
<evidence type="ECO:0000313" key="6">
    <source>
        <dbReference type="Proteomes" id="UP000887565"/>
    </source>
</evidence>
<accession>A0A915L3C4</accession>
<reference evidence="7" key="1">
    <citation type="submission" date="2022-11" db="UniProtKB">
        <authorList>
            <consortium name="WormBaseParasite"/>
        </authorList>
    </citation>
    <scope>IDENTIFICATION</scope>
</reference>
<keyword evidence="2 5" id="KW-0812">Transmembrane</keyword>
<evidence type="ECO:0000256" key="1">
    <source>
        <dbReference type="ARBA" id="ARBA00004167"/>
    </source>
</evidence>
<name>A0A915L3C4_ROMCU</name>